<dbReference type="EMBL" id="QPEX01000046">
    <property type="protein sequence ID" value="RCS40511.1"/>
    <property type="molecule type" value="Genomic_DNA"/>
</dbReference>
<gene>
    <name evidence="2" type="ORF">DTL42_24365</name>
</gene>
<keyword evidence="1" id="KW-1133">Transmembrane helix</keyword>
<protein>
    <submittedName>
        <fullName evidence="2">Uncharacterized protein</fullName>
    </submittedName>
</protein>
<name>A0A368KIU5_9BACT</name>
<evidence type="ECO:0000313" key="2">
    <source>
        <dbReference type="EMBL" id="RCS40511.1"/>
    </source>
</evidence>
<reference evidence="2 3" key="1">
    <citation type="submission" date="2018-07" db="EMBL/GenBank/DDBJ databases">
        <title>Comparative genomes isolates from brazilian mangrove.</title>
        <authorList>
            <person name="De Araujo J.E."/>
            <person name="Taketani R.G."/>
            <person name="Silva M.C.P."/>
            <person name="Lourenco M.V."/>
            <person name="Oliveira V.M."/>
            <person name="Andreote F.D."/>
        </authorList>
    </citation>
    <scope>NUCLEOTIDE SEQUENCE [LARGE SCALE GENOMIC DNA]</scope>
    <source>
        <strain evidence="2 3">HEX PRIS-MGV</strain>
    </source>
</reference>
<keyword evidence="1" id="KW-0812">Transmembrane</keyword>
<feature type="transmembrane region" description="Helical" evidence="1">
    <location>
        <begin position="50"/>
        <end position="71"/>
    </location>
</feature>
<feature type="transmembrane region" description="Helical" evidence="1">
    <location>
        <begin position="105"/>
        <end position="126"/>
    </location>
</feature>
<comment type="caution">
    <text evidence="2">The sequence shown here is derived from an EMBL/GenBank/DDBJ whole genome shotgun (WGS) entry which is preliminary data.</text>
</comment>
<dbReference type="RefSeq" id="WP_114373228.1">
    <property type="nucleotide sequence ID" value="NZ_QPEX01000046.1"/>
</dbReference>
<keyword evidence="1" id="KW-0472">Membrane</keyword>
<dbReference type="OrthoDB" id="282812at2"/>
<evidence type="ECO:0000313" key="3">
    <source>
        <dbReference type="Proteomes" id="UP000253562"/>
    </source>
</evidence>
<accession>A0A368KIU5</accession>
<sequence length="150" mass="16528">MKYLRGQSFPLLFLMLLVAFSAILARIAQPVVQSYQESDVAGSTVEVDQWAGWSIWMVVGGAVVGFLVGWVRERLWPGAFLGLFLGAIVGAFCAPLLAIPSALTVIIDLVWLFAALLLLVLGTILIERRYGLHVPEDRYVKVLEEDQAKP</sequence>
<evidence type="ECO:0000256" key="1">
    <source>
        <dbReference type="SAM" id="Phobius"/>
    </source>
</evidence>
<dbReference type="Proteomes" id="UP000253562">
    <property type="component" value="Unassembled WGS sequence"/>
</dbReference>
<feature type="transmembrane region" description="Helical" evidence="1">
    <location>
        <begin position="78"/>
        <end position="99"/>
    </location>
</feature>
<organism evidence="2 3">
    <name type="scientific">Bremerella cremea</name>
    <dbReference type="NCBI Taxonomy" id="1031537"/>
    <lineage>
        <taxon>Bacteria</taxon>
        <taxon>Pseudomonadati</taxon>
        <taxon>Planctomycetota</taxon>
        <taxon>Planctomycetia</taxon>
        <taxon>Pirellulales</taxon>
        <taxon>Pirellulaceae</taxon>
        <taxon>Bremerella</taxon>
    </lineage>
</organism>
<proteinExistence type="predicted"/>
<dbReference type="AlphaFoldDB" id="A0A368KIU5"/>